<protein>
    <submittedName>
        <fullName evidence="1">Uncharacterized protein</fullName>
    </submittedName>
</protein>
<dbReference type="EMBL" id="BJYZ01000036">
    <property type="protein sequence ID" value="GEO42171.1"/>
    <property type="molecule type" value="Genomic_DNA"/>
</dbReference>
<dbReference type="RefSeq" id="WP_044437094.1">
    <property type="nucleotide sequence ID" value="NZ_BJYZ01000036.1"/>
</dbReference>
<gene>
    <name evidence="1" type="ORF">SAE02_63190</name>
</gene>
<dbReference type="AlphaFoldDB" id="A0A512E0B9"/>
<proteinExistence type="predicted"/>
<accession>A0A512E0B9</accession>
<dbReference type="OrthoDB" id="7216962at2"/>
<evidence type="ECO:0000313" key="1">
    <source>
        <dbReference type="EMBL" id="GEO42171.1"/>
    </source>
</evidence>
<organism evidence="1 2">
    <name type="scientific">Skermanella aerolata</name>
    <dbReference type="NCBI Taxonomy" id="393310"/>
    <lineage>
        <taxon>Bacteria</taxon>
        <taxon>Pseudomonadati</taxon>
        <taxon>Pseudomonadota</taxon>
        <taxon>Alphaproteobacteria</taxon>
        <taxon>Rhodospirillales</taxon>
        <taxon>Azospirillaceae</taxon>
        <taxon>Skermanella</taxon>
    </lineage>
</organism>
<evidence type="ECO:0000313" key="2">
    <source>
        <dbReference type="Proteomes" id="UP000321523"/>
    </source>
</evidence>
<reference evidence="1 2" key="1">
    <citation type="submission" date="2019-07" db="EMBL/GenBank/DDBJ databases">
        <title>Whole genome shotgun sequence of Skermanella aerolata NBRC 106429.</title>
        <authorList>
            <person name="Hosoyama A."/>
            <person name="Uohara A."/>
            <person name="Ohji S."/>
            <person name="Ichikawa N."/>
        </authorList>
    </citation>
    <scope>NUCLEOTIDE SEQUENCE [LARGE SCALE GENOMIC DNA]</scope>
    <source>
        <strain evidence="1 2">NBRC 106429</strain>
    </source>
</reference>
<name>A0A512E0B9_9PROT</name>
<comment type="caution">
    <text evidence="1">The sequence shown here is derived from an EMBL/GenBank/DDBJ whole genome shotgun (WGS) entry which is preliminary data.</text>
</comment>
<sequence length="138" mass="15655">MPRKPVKRNGYWYATGTEAGHRIRKSTHISAVGRENKARAESMLSQFSEDIRKKAAQGHDAVVKAGFLVDHRLHREEPRHPVIMQRVSEITVAASDFMFPCHGSIEQASHLRLGSMKYFDCRQCPVVSRWPTGVLLLC</sequence>
<keyword evidence="2" id="KW-1185">Reference proteome</keyword>
<dbReference type="Proteomes" id="UP000321523">
    <property type="component" value="Unassembled WGS sequence"/>
</dbReference>